<keyword evidence="1" id="KW-0812">Transmembrane</keyword>
<dbReference type="EMBL" id="JAFMYU010000023">
    <property type="protein sequence ID" value="MBO0933814.1"/>
    <property type="molecule type" value="Genomic_DNA"/>
</dbReference>
<reference evidence="2 3" key="1">
    <citation type="submission" date="2021-03" db="EMBL/GenBank/DDBJ databases">
        <title>Fibrella sp. HMF5036 genome sequencing and assembly.</title>
        <authorList>
            <person name="Kang H."/>
            <person name="Kim H."/>
            <person name="Bae S."/>
            <person name="Joh K."/>
        </authorList>
    </citation>
    <scope>NUCLEOTIDE SEQUENCE [LARGE SCALE GENOMIC DNA]</scope>
    <source>
        <strain evidence="2 3">HMF5036</strain>
    </source>
</reference>
<evidence type="ECO:0000313" key="3">
    <source>
        <dbReference type="Proteomes" id="UP000664795"/>
    </source>
</evidence>
<organism evidence="2 3">
    <name type="scientific">Fibrella aquatilis</name>
    <dbReference type="NCBI Taxonomy" id="2817059"/>
    <lineage>
        <taxon>Bacteria</taxon>
        <taxon>Pseudomonadati</taxon>
        <taxon>Bacteroidota</taxon>
        <taxon>Cytophagia</taxon>
        <taxon>Cytophagales</taxon>
        <taxon>Spirosomataceae</taxon>
        <taxon>Fibrella</taxon>
    </lineage>
</organism>
<dbReference type="AlphaFoldDB" id="A0A939G7U9"/>
<gene>
    <name evidence="2" type="ORF">J2I48_22590</name>
</gene>
<accession>A0A939G7U9</accession>
<dbReference type="RefSeq" id="WP_207337779.1">
    <property type="nucleotide sequence ID" value="NZ_JAFMYU010000023.1"/>
</dbReference>
<keyword evidence="3" id="KW-1185">Reference proteome</keyword>
<evidence type="ECO:0000313" key="2">
    <source>
        <dbReference type="EMBL" id="MBO0933814.1"/>
    </source>
</evidence>
<evidence type="ECO:0000256" key="1">
    <source>
        <dbReference type="SAM" id="Phobius"/>
    </source>
</evidence>
<sequence length="274" mass="31322">MEHVDKSTNNADISTLRKGIKRRYAQYHAANRDKYPKFDFNSNRINYQPLKDSFEEEFFERRQIDRINNHLHIPSLNTLVQLFTNDEYLPSRKIVNTCRSYALFENPPLATSEVVRVANSSGSRRQFPALIVGITGLVALGFVWGRHWFTGNKASGLVIQDPPTGKIVPRLLHVAGRVSNADTVWVVIHPGKVDEPYYLQDPIPVKADGTWEGHVLVGALDHRSDGVRFDIRAFVRISGLYKTQWEEGRYEYDSWPEKAECATEPITVVRGNQQ</sequence>
<proteinExistence type="predicted"/>
<keyword evidence="1" id="KW-0472">Membrane</keyword>
<dbReference type="Proteomes" id="UP000664795">
    <property type="component" value="Unassembled WGS sequence"/>
</dbReference>
<feature type="transmembrane region" description="Helical" evidence="1">
    <location>
        <begin position="127"/>
        <end position="145"/>
    </location>
</feature>
<comment type="caution">
    <text evidence="2">The sequence shown here is derived from an EMBL/GenBank/DDBJ whole genome shotgun (WGS) entry which is preliminary data.</text>
</comment>
<name>A0A939G7U9_9BACT</name>
<keyword evidence="1" id="KW-1133">Transmembrane helix</keyword>
<protein>
    <submittedName>
        <fullName evidence="2">Uncharacterized protein</fullName>
    </submittedName>
</protein>